<gene>
    <name evidence="2" type="ORF">D623_10010580</name>
</gene>
<dbReference type="AlphaFoldDB" id="S7NP63"/>
<feature type="region of interest" description="Disordered" evidence="1">
    <location>
        <begin position="74"/>
        <end position="122"/>
    </location>
</feature>
<sequence length="122" mass="12957">MSEAGRSTRARAGDSGQGPKKSVPRSQLSRQHEGGIVPERLRLGSKEPAGRPLPGNAGRRRVLTAWCLLAKRQAWSRDSGSTGGAWSGGARLKGRPYWPALGSQAGTASPGSRRKKQAREGE</sequence>
<feature type="compositionally biased region" description="Basic and acidic residues" evidence="1">
    <location>
        <begin position="39"/>
        <end position="49"/>
    </location>
</feature>
<feature type="compositionally biased region" description="Basic residues" evidence="1">
    <location>
        <begin position="112"/>
        <end position="122"/>
    </location>
</feature>
<name>S7NP63_MYOBR</name>
<protein>
    <submittedName>
        <fullName evidence="2">Uncharacterized protein</fullName>
    </submittedName>
</protein>
<accession>S7NP63</accession>
<reference evidence="2 3" key="1">
    <citation type="journal article" date="2013" name="Nat. Commun.">
        <title>Genome analysis reveals insights into physiology and longevity of the Brandt's bat Myotis brandtii.</title>
        <authorList>
            <person name="Seim I."/>
            <person name="Fang X."/>
            <person name="Xiong Z."/>
            <person name="Lobanov A.V."/>
            <person name="Huang Z."/>
            <person name="Ma S."/>
            <person name="Feng Y."/>
            <person name="Turanov A.A."/>
            <person name="Zhu Y."/>
            <person name="Lenz T.L."/>
            <person name="Gerashchenko M.V."/>
            <person name="Fan D."/>
            <person name="Hee Yim S."/>
            <person name="Yao X."/>
            <person name="Jordan D."/>
            <person name="Xiong Y."/>
            <person name="Ma Y."/>
            <person name="Lyapunov A.N."/>
            <person name="Chen G."/>
            <person name="Kulakova O.I."/>
            <person name="Sun Y."/>
            <person name="Lee S.G."/>
            <person name="Bronson R.T."/>
            <person name="Moskalev A.A."/>
            <person name="Sunyaev S.R."/>
            <person name="Zhang G."/>
            <person name="Krogh A."/>
            <person name="Wang J."/>
            <person name="Gladyshev V.N."/>
        </authorList>
    </citation>
    <scope>NUCLEOTIDE SEQUENCE [LARGE SCALE GENOMIC DNA]</scope>
</reference>
<evidence type="ECO:0000313" key="3">
    <source>
        <dbReference type="Proteomes" id="UP000052978"/>
    </source>
</evidence>
<organism evidence="2 3">
    <name type="scientific">Myotis brandtii</name>
    <name type="common">Brandt's bat</name>
    <dbReference type="NCBI Taxonomy" id="109478"/>
    <lineage>
        <taxon>Eukaryota</taxon>
        <taxon>Metazoa</taxon>
        <taxon>Chordata</taxon>
        <taxon>Craniata</taxon>
        <taxon>Vertebrata</taxon>
        <taxon>Euteleostomi</taxon>
        <taxon>Mammalia</taxon>
        <taxon>Eutheria</taxon>
        <taxon>Laurasiatheria</taxon>
        <taxon>Chiroptera</taxon>
        <taxon>Yangochiroptera</taxon>
        <taxon>Vespertilionidae</taxon>
        <taxon>Myotis</taxon>
    </lineage>
</organism>
<feature type="region of interest" description="Disordered" evidence="1">
    <location>
        <begin position="1"/>
        <end position="60"/>
    </location>
</feature>
<keyword evidence="3" id="KW-1185">Reference proteome</keyword>
<proteinExistence type="predicted"/>
<dbReference type="Proteomes" id="UP000052978">
    <property type="component" value="Unassembled WGS sequence"/>
</dbReference>
<evidence type="ECO:0000313" key="2">
    <source>
        <dbReference type="EMBL" id="EPQ19026.1"/>
    </source>
</evidence>
<dbReference type="EMBL" id="KE164593">
    <property type="protein sequence ID" value="EPQ19026.1"/>
    <property type="molecule type" value="Genomic_DNA"/>
</dbReference>
<evidence type="ECO:0000256" key="1">
    <source>
        <dbReference type="SAM" id="MobiDB-lite"/>
    </source>
</evidence>